<dbReference type="GO" id="GO:0006508">
    <property type="term" value="P:proteolysis"/>
    <property type="evidence" value="ECO:0007669"/>
    <property type="project" value="UniProtKB-KW"/>
</dbReference>
<sequence>MKMRAKITLIAASVMLAASANAVEANLSLENLPTLTPEVQHQTSAKRVTSRFTRSHYKQFKLDDQFSEQIFDRYLNMLDYNRNLFTQAEVDGFEKWRTQLDDA</sequence>
<evidence type="ECO:0000313" key="9">
    <source>
        <dbReference type="Proteomes" id="UP000031670"/>
    </source>
</evidence>
<evidence type="ECO:0000256" key="3">
    <source>
        <dbReference type="ARBA" id="ARBA00022729"/>
    </source>
</evidence>
<reference evidence="6 9" key="1">
    <citation type="submission" date="2015-01" db="EMBL/GenBank/DDBJ databases">
        <title>Vibrio sp. C5 JCM 19232 whole genome shotgun sequence.</title>
        <authorList>
            <person name="Sawabe T."/>
            <person name="Meirelles P."/>
            <person name="Feng G."/>
            <person name="Sayaka M."/>
            <person name="Hattori M."/>
            <person name="Ohkuma M."/>
        </authorList>
    </citation>
    <scope>NUCLEOTIDE SEQUENCE [LARGE SCALE GENOMIC DNA]</scope>
    <source>
        <strain evidence="6 9">JCM19232</strain>
    </source>
</reference>
<dbReference type="EC" id="3.4.21.102" evidence="7"/>
<evidence type="ECO:0000256" key="2">
    <source>
        <dbReference type="ARBA" id="ARBA00022525"/>
    </source>
</evidence>
<gene>
    <name evidence="6" type="ORF">JCM19232_4353</name>
    <name evidence="7" type="ORF">JCM19241_3522</name>
</gene>
<keyword evidence="7" id="KW-0378">Hydrolase</keyword>
<evidence type="ECO:0000259" key="5">
    <source>
        <dbReference type="Pfam" id="PF17804"/>
    </source>
</evidence>
<dbReference type="InterPro" id="IPR040573">
    <property type="entry name" value="TSP_N"/>
</dbReference>
<keyword evidence="3 4" id="KW-0732">Signal</keyword>
<comment type="caution">
    <text evidence="7">The sequence shown here is derived from an EMBL/GenBank/DDBJ whole genome shotgun (WGS) entry which is preliminary data.</text>
</comment>
<accession>A0A0B8Q7G8</accession>
<evidence type="ECO:0000256" key="1">
    <source>
        <dbReference type="ARBA" id="ARBA00004613"/>
    </source>
</evidence>
<feature type="chain" id="PRO_5008205325" evidence="4">
    <location>
        <begin position="23"/>
        <end position="103"/>
    </location>
</feature>
<dbReference type="InterPro" id="IPR012530">
    <property type="entry name" value="BAGE-like"/>
</dbReference>
<evidence type="ECO:0000313" key="7">
    <source>
        <dbReference type="EMBL" id="GAM75610.1"/>
    </source>
</evidence>
<accession>A0A0B8PEB5</accession>
<dbReference type="Pfam" id="PF17804">
    <property type="entry name" value="TSP_NTD"/>
    <property type="match status" value="1"/>
</dbReference>
<keyword evidence="2" id="KW-0964">Secreted</keyword>
<evidence type="ECO:0000256" key="4">
    <source>
        <dbReference type="SAM" id="SignalP"/>
    </source>
</evidence>
<name>A0A0B8Q7G8_9VIBR</name>
<proteinExistence type="predicted"/>
<dbReference type="Proteomes" id="UP000031670">
    <property type="component" value="Unassembled WGS sequence"/>
</dbReference>
<protein>
    <submittedName>
        <fullName evidence="7">Tail-specific protease</fullName>
        <ecNumber evidence="7">3.4.21.102</ecNumber>
    </submittedName>
</protein>
<dbReference type="Proteomes" id="UP000031666">
    <property type="component" value="Unassembled WGS sequence"/>
</dbReference>
<dbReference type="EMBL" id="BBSA01000014">
    <property type="protein sequence ID" value="GAM64661.1"/>
    <property type="molecule type" value="Genomic_DNA"/>
</dbReference>
<reference evidence="7 8" key="2">
    <citation type="submission" date="2015-01" db="EMBL/GenBank/DDBJ databases">
        <title>Vibrio sp. C94 JCM 19241 whole genome shotgun sequence.</title>
        <authorList>
            <person name="Sawabe T."/>
            <person name="Meirelles P."/>
            <person name="Feng G."/>
            <person name="Sayaka M."/>
            <person name="Hattori M."/>
            <person name="Ohkuma M."/>
        </authorList>
    </citation>
    <scope>NUCLEOTIDE SEQUENCE [LARGE SCALE GENOMIC DNA]</scope>
    <source>
        <strain evidence="8">JCM 19241</strain>
        <strain evidence="7">JCM19241</strain>
    </source>
</reference>
<feature type="signal peptide" evidence="4">
    <location>
        <begin position="1"/>
        <end position="22"/>
    </location>
</feature>
<dbReference type="GO" id="GO:0004252">
    <property type="term" value="F:serine-type endopeptidase activity"/>
    <property type="evidence" value="ECO:0007669"/>
    <property type="project" value="UniProtKB-EC"/>
</dbReference>
<evidence type="ECO:0000313" key="8">
    <source>
        <dbReference type="Proteomes" id="UP000031666"/>
    </source>
</evidence>
<reference evidence="8 9" key="3">
    <citation type="submission" date="2015-01" db="EMBL/GenBank/DDBJ databases">
        <authorList>
            <consortium name="NBRP consortium"/>
            <person name="Sawabe T."/>
            <person name="Meirelles P."/>
            <person name="Feng G."/>
            <person name="Sayaka M."/>
            <person name="Hattori M."/>
            <person name="Ohkuma M."/>
        </authorList>
    </citation>
    <scope>NUCLEOTIDE SEQUENCE [LARGE SCALE GENOMIC DNA]</scope>
    <source>
        <strain evidence="8">JCM 19241</strain>
        <strain evidence="6 9">JCM19232</strain>
        <strain evidence="7">JCM19241</strain>
    </source>
</reference>
<dbReference type="STRING" id="1481914.JCM19241_3522"/>
<comment type="subcellular location">
    <subcellularLocation>
        <location evidence="1">Secreted</location>
    </subcellularLocation>
</comment>
<evidence type="ECO:0000313" key="6">
    <source>
        <dbReference type="EMBL" id="GAM64661.1"/>
    </source>
</evidence>
<dbReference type="Pfam" id="PF08180">
    <property type="entry name" value="BAGE"/>
    <property type="match status" value="1"/>
</dbReference>
<dbReference type="EMBL" id="BBSC01000004">
    <property type="protein sequence ID" value="GAM75610.1"/>
    <property type="molecule type" value="Genomic_DNA"/>
</dbReference>
<feature type="domain" description="Tail specific protease N-terminal" evidence="5">
    <location>
        <begin position="49"/>
        <end position="103"/>
    </location>
</feature>
<keyword evidence="7" id="KW-0645">Protease</keyword>
<organism evidence="7 8">
    <name type="scientific">Vibrio ishigakensis</name>
    <dbReference type="NCBI Taxonomy" id="1481914"/>
    <lineage>
        <taxon>Bacteria</taxon>
        <taxon>Pseudomonadati</taxon>
        <taxon>Pseudomonadota</taxon>
        <taxon>Gammaproteobacteria</taxon>
        <taxon>Vibrionales</taxon>
        <taxon>Vibrionaceae</taxon>
        <taxon>Vibrio</taxon>
    </lineage>
</organism>
<dbReference type="AlphaFoldDB" id="A0A0B8Q7G8"/>
<dbReference type="GO" id="GO:0005576">
    <property type="term" value="C:extracellular region"/>
    <property type="evidence" value="ECO:0007669"/>
    <property type="project" value="UniProtKB-SubCell"/>
</dbReference>